<dbReference type="InterPro" id="IPR003141">
    <property type="entry name" value="Pol/His_phosphatase_N"/>
</dbReference>
<dbReference type="SMART" id="SM00481">
    <property type="entry name" value="POLIIIAc"/>
    <property type="match status" value="1"/>
</dbReference>
<sequence length="441" mass="45987">MTVVELADAMSDHSHDHSHPHHHSSGDSAGLGRRGLLAGAAGAGGLLLLAAAPGRAAAAPAGTHLAESATAATAGSAAALTGASRASAITQGTTLVHADMHNHTVMSDGDGDPNLAFASMRSAGLDVAALTDHATLFSISGLSKSEWDRTGTLANAADDPGNYTAIRGFEWSHPLLGHVNVWGTASFTDLGGSSNMGGLYNWIINNGGIASFNHPGREIARFGNFSYTASARDAMVSLEMFNRGDDYLFDGWSDGRTSALNACLNAGWRTGLSGVSDEHGTNWGFPEGKGRMGLWVTQNTRAGVFEAMRARRFFATRVSGLRLDATATTPAGAVARMGGVLPMSRGDVRFAVDLNRGPEWDGKPLRIQVLRPGSTAPTVPLVVDTVANTVATFTLPLDVAAGNWVVLRVSDPTQPNPSPGPNAHPCNDFGVAYSSPWWLQP</sequence>
<dbReference type="PROSITE" id="PS51318">
    <property type="entry name" value="TAT"/>
    <property type="match status" value="1"/>
</dbReference>
<comment type="caution">
    <text evidence="3">The sequence shown here is derived from an EMBL/GenBank/DDBJ whole genome shotgun (WGS) entry which is preliminary data.</text>
</comment>
<feature type="domain" description="Polymerase/histidinol phosphatase N-terminal" evidence="2">
    <location>
        <begin position="98"/>
        <end position="175"/>
    </location>
</feature>
<gene>
    <name evidence="3" type="ORF">GCM10007977_091790</name>
</gene>
<keyword evidence="4" id="KW-1185">Reference proteome</keyword>
<dbReference type="InterPro" id="IPR006311">
    <property type="entry name" value="TAT_signal"/>
</dbReference>
<dbReference type="NCBIfam" id="NF038032">
    <property type="entry name" value="CehA_McbA_metalo"/>
    <property type="match status" value="1"/>
</dbReference>
<reference evidence="3" key="2">
    <citation type="submission" date="2020-09" db="EMBL/GenBank/DDBJ databases">
        <authorList>
            <person name="Sun Q."/>
            <person name="Ohkuma M."/>
        </authorList>
    </citation>
    <scope>NUCLEOTIDE SEQUENCE</scope>
    <source>
        <strain evidence="3">JCM 19831</strain>
    </source>
</reference>
<accession>A0A917UC33</accession>
<evidence type="ECO:0000313" key="3">
    <source>
        <dbReference type="EMBL" id="GGM75961.1"/>
    </source>
</evidence>
<feature type="region of interest" description="Disordered" evidence="1">
    <location>
        <begin position="1"/>
        <end position="31"/>
    </location>
</feature>
<name>A0A917UC33_9ACTN</name>
<dbReference type="EMBL" id="BMPI01000071">
    <property type="protein sequence ID" value="GGM75961.1"/>
    <property type="molecule type" value="Genomic_DNA"/>
</dbReference>
<dbReference type="Gene3D" id="3.20.20.140">
    <property type="entry name" value="Metal-dependent hydrolases"/>
    <property type="match status" value="1"/>
</dbReference>
<protein>
    <recommendedName>
        <fullName evidence="2">Polymerase/histidinol phosphatase N-terminal domain-containing protein</fullName>
    </recommendedName>
</protein>
<dbReference type="Proteomes" id="UP000642070">
    <property type="component" value="Unassembled WGS sequence"/>
</dbReference>
<dbReference type="InterPro" id="IPR016195">
    <property type="entry name" value="Pol/histidinol_Pase-like"/>
</dbReference>
<dbReference type="AlphaFoldDB" id="A0A917UC33"/>
<dbReference type="SUPFAM" id="SSF89550">
    <property type="entry name" value="PHP domain-like"/>
    <property type="match status" value="1"/>
</dbReference>
<evidence type="ECO:0000256" key="1">
    <source>
        <dbReference type="SAM" id="MobiDB-lite"/>
    </source>
</evidence>
<organism evidence="3 4">
    <name type="scientific">Dactylosporangium sucinum</name>
    <dbReference type="NCBI Taxonomy" id="1424081"/>
    <lineage>
        <taxon>Bacteria</taxon>
        <taxon>Bacillati</taxon>
        <taxon>Actinomycetota</taxon>
        <taxon>Actinomycetes</taxon>
        <taxon>Micromonosporales</taxon>
        <taxon>Micromonosporaceae</taxon>
        <taxon>Dactylosporangium</taxon>
    </lineage>
</organism>
<reference evidence="3" key="1">
    <citation type="journal article" date="2014" name="Int. J. Syst. Evol. Microbiol.">
        <title>Complete genome sequence of Corynebacterium casei LMG S-19264T (=DSM 44701T), isolated from a smear-ripened cheese.</title>
        <authorList>
            <consortium name="US DOE Joint Genome Institute (JGI-PGF)"/>
            <person name="Walter F."/>
            <person name="Albersmeier A."/>
            <person name="Kalinowski J."/>
            <person name="Ruckert C."/>
        </authorList>
    </citation>
    <scope>NUCLEOTIDE SEQUENCE</scope>
    <source>
        <strain evidence="3">JCM 19831</strain>
    </source>
</reference>
<evidence type="ECO:0000313" key="4">
    <source>
        <dbReference type="Proteomes" id="UP000642070"/>
    </source>
</evidence>
<evidence type="ECO:0000259" key="2">
    <source>
        <dbReference type="SMART" id="SM00481"/>
    </source>
</evidence>
<proteinExistence type="predicted"/>